<name>A0A2P2N524_RHIMU</name>
<evidence type="ECO:0000313" key="1">
    <source>
        <dbReference type="EMBL" id="MBX37496.1"/>
    </source>
</evidence>
<protein>
    <submittedName>
        <fullName evidence="1">Uncharacterized protein</fullName>
    </submittedName>
</protein>
<dbReference type="EMBL" id="GGEC01057012">
    <property type="protein sequence ID" value="MBX37496.1"/>
    <property type="molecule type" value="Transcribed_RNA"/>
</dbReference>
<sequence length="49" mass="5704">MQQNPSSTAYVVKFKEAHAYIFTQPPLWFPNIFAECFVSQSCQINIYTD</sequence>
<reference evidence="1" key="1">
    <citation type="submission" date="2018-02" db="EMBL/GenBank/DDBJ databases">
        <title>Rhizophora mucronata_Transcriptome.</title>
        <authorList>
            <person name="Meera S.P."/>
            <person name="Sreeshan A."/>
            <person name="Augustine A."/>
        </authorList>
    </citation>
    <scope>NUCLEOTIDE SEQUENCE</scope>
    <source>
        <tissue evidence="1">Leaf</tissue>
    </source>
</reference>
<proteinExistence type="predicted"/>
<accession>A0A2P2N524</accession>
<organism evidence="1">
    <name type="scientific">Rhizophora mucronata</name>
    <name type="common">Asiatic mangrove</name>
    <dbReference type="NCBI Taxonomy" id="61149"/>
    <lineage>
        <taxon>Eukaryota</taxon>
        <taxon>Viridiplantae</taxon>
        <taxon>Streptophyta</taxon>
        <taxon>Embryophyta</taxon>
        <taxon>Tracheophyta</taxon>
        <taxon>Spermatophyta</taxon>
        <taxon>Magnoliopsida</taxon>
        <taxon>eudicotyledons</taxon>
        <taxon>Gunneridae</taxon>
        <taxon>Pentapetalae</taxon>
        <taxon>rosids</taxon>
        <taxon>fabids</taxon>
        <taxon>Malpighiales</taxon>
        <taxon>Rhizophoraceae</taxon>
        <taxon>Rhizophora</taxon>
    </lineage>
</organism>
<dbReference type="AlphaFoldDB" id="A0A2P2N524"/>